<dbReference type="CTD" id="78777388"/>
<sequence length="147" mass="15930">MPLKVAPAAEHREEALQSPNQLLRSTKMMLIQPMKLQPLKSTRLSPLKAATESPPAAKTSLEKHKDDAAPSKFQVKAHEEEHKEETDALSGAVPGAPATFEEHKEEASCSNCTGGSTRTHSETRAKEHKEEATLSEVAEEGGSCQAY</sequence>
<evidence type="ECO:0000256" key="1">
    <source>
        <dbReference type="SAM" id="MobiDB-lite"/>
    </source>
</evidence>
<dbReference type="EMBL" id="WUAV01000006">
    <property type="protein sequence ID" value="KAF1745656.1"/>
    <property type="molecule type" value="Genomic_DNA"/>
</dbReference>
<dbReference type="Proteomes" id="UP000483820">
    <property type="component" value="Chromosome X"/>
</dbReference>
<evidence type="ECO:0000313" key="3">
    <source>
        <dbReference type="Proteomes" id="UP000483820"/>
    </source>
</evidence>
<dbReference type="RefSeq" id="XP_053578221.1">
    <property type="nucleotide sequence ID" value="XM_053734655.1"/>
</dbReference>
<proteinExistence type="predicted"/>
<evidence type="ECO:0000313" key="2">
    <source>
        <dbReference type="EMBL" id="KAF1745656.1"/>
    </source>
</evidence>
<dbReference type="AlphaFoldDB" id="A0A6A5FT40"/>
<feature type="compositionally biased region" description="Basic and acidic residues" evidence="1">
    <location>
        <begin position="119"/>
        <end position="132"/>
    </location>
</feature>
<feature type="compositionally biased region" description="Polar residues" evidence="1">
    <location>
        <begin position="108"/>
        <end position="118"/>
    </location>
</feature>
<protein>
    <submittedName>
        <fullName evidence="2">Uncharacterized protein</fullName>
    </submittedName>
</protein>
<organism evidence="2 3">
    <name type="scientific">Caenorhabditis remanei</name>
    <name type="common">Caenorhabditis vulgaris</name>
    <dbReference type="NCBI Taxonomy" id="31234"/>
    <lineage>
        <taxon>Eukaryota</taxon>
        <taxon>Metazoa</taxon>
        <taxon>Ecdysozoa</taxon>
        <taxon>Nematoda</taxon>
        <taxon>Chromadorea</taxon>
        <taxon>Rhabditida</taxon>
        <taxon>Rhabditina</taxon>
        <taxon>Rhabditomorpha</taxon>
        <taxon>Rhabditoidea</taxon>
        <taxon>Rhabditidae</taxon>
        <taxon>Peloderinae</taxon>
        <taxon>Caenorhabditis</taxon>
    </lineage>
</organism>
<gene>
    <name evidence="2" type="ORF">GCK72_022103</name>
</gene>
<comment type="caution">
    <text evidence="2">The sequence shown here is derived from an EMBL/GenBank/DDBJ whole genome shotgun (WGS) entry which is preliminary data.</text>
</comment>
<feature type="region of interest" description="Disordered" evidence="1">
    <location>
        <begin position="1"/>
        <end position="21"/>
    </location>
</feature>
<feature type="compositionally biased region" description="Basic and acidic residues" evidence="1">
    <location>
        <begin position="76"/>
        <end position="86"/>
    </location>
</feature>
<dbReference type="GeneID" id="78777388"/>
<name>A0A6A5FT40_CAERE</name>
<accession>A0A6A5FT40</accession>
<feature type="compositionally biased region" description="Basic and acidic residues" evidence="1">
    <location>
        <begin position="60"/>
        <end position="69"/>
    </location>
</feature>
<reference evidence="2 3" key="1">
    <citation type="submission" date="2019-12" db="EMBL/GenBank/DDBJ databases">
        <title>Chromosome-level assembly of the Caenorhabditis remanei genome.</title>
        <authorList>
            <person name="Teterina A.A."/>
            <person name="Willis J.H."/>
            <person name="Phillips P.C."/>
        </authorList>
    </citation>
    <scope>NUCLEOTIDE SEQUENCE [LARGE SCALE GENOMIC DNA]</scope>
    <source>
        <strain evidence="2 3">PX506</strain>
        <tissue evidence="2">Whole organism</tissue>
    </source>
</reference>
<dbReference type="KEGG" id="crq:GCK72_022103"/>
<feature type="region of interest" description="Disordered" evidence="1">
    <location>
        <begin position="36"/>
        <end position="147"/>
    </location>
</feature>